<dbReference type="RefSeq" id="WP_375734135.1">
    <property type="nucleotide sequence ID" value="NZ_JBCGDC010000026.1"/>
</dbReference>
<comment type="caution">
    <text evidence="2">The sequence shown here is derived from an EMBL/GenBank/DDBJ whole genome shotgun (WGS) entry which is preliminary data.</text>
</comment>
<reference evidence="2 3" key="1">
    <citation type="submission" date="2024-04" db="EMBL/GenBank/DDBJ databases">
        <title>Polymorphospora sp. isolated from Baiyangdian Lake in Xiong'an New Area.</title>
        <authorList>
            <person name="Zhang X."/>
            <person name="Liu J."/>
        </authorList>
    </citation>
    <scope>NUCLEOTIDE SEQUENCE [LARGE SCALE GENOMIC DNA]</scope>
    <source>
        <strain evidence="2 3">2-325</strain>
    </source>
</reference>
<evidence type="ECO:0000259" key="1">
    <source>
        <dbReference type="Pfam" id="PF05118"/>
    </source>
</evidence>
<organism evidence="2 3">
    <name type="scientific">Polymorphospora lycopeni</name>
    <dbReference type="NCBI Taxonomy" id="3140240"/>
    <lineage>
        <taxon>Bacteria</taxon>
        <taxon>Bacillati</taxon>
        <taxon>Actinomycetota</taxon>
        <taxon>Actinomycetes</taxon>
        <taxon>Micromonosporales</taxon>
        <taxon>Micromonosporaceae</taxon>
        <taxon>Polymorphospora</taxon>
    </lineage>
</organism>
<name>A0ABV5CPE0_9ACTN</name>
<dbReference type="InterPro" id="IPR007803">
    <property type="entry name" value="Asp/Arg/Pro-Hydrxlase"/>
</dbReference>
<protein>
    <submittedName>
        <fullName evidence="2">Aspartyl/asparaginyl beta-hydroxylase domain-containing protein</fullName>
    </submittedName>
</protein>
<dbReference type="SUPFAM" id="SSF51197">
    <property type="entry name" value="Clavaminate synthase-like"/>
    <property type="match status" value="1"/>
</dbReference>
<keyword evidence="3" id="KW-1185">Reference proteome</keyword>
<evidence type="ECO:0000313" key="3">
    <source>
        <dbReference type="Proteomes" id="UP001582793"/>
    </source>
</evidence>
<accession>A0ABV5CPE0</accession>
<dbReference type="InterPro" id="IPR027443">
    <property type="entry name" value="IPNS-like_sf"/>
</dbReference>
<evidence type="ECO:0000313" key="2">
    <source>
        <dbReference type="EMBL" id="MFB6393780.1"/>
    </source>
</evidence>
<gene>
    <name evidence="2" type="ORF">AAFH96_11750</name>
</gene>
<dbReference type="Proteomes" id="UP001582793">
    <property type="component" value="Unassembled WGS sequence"/>
</dbReference>
<dbReference type="EMBL" id="JBCGDC010000026">
    <property type="protein sequence ID" value="MFB6393780.1"/>
    <property type="molecule type" value="Genomic_DNA"/>
</dbReference>
<dbReference type="Gene3D" id="2.60.120.330">
    <property type="entry name" value="B-lactam Antibiotic, Isopenicillin N Synthase, Chain"/>
    <property type="match status" value="1"/>
</dbReference>
<proteinExistence type="predicted"/>
<sequence>MTALPPPPPALRGDAAAVRLTTDIDPAPLRDDLLAMAQGPWDHQRPYSAGRVGDPIAAGWTCFPLHSPGGRADRTDPGGPGTVRFAPTPALARMPAFARLLDRIPGELRAVRLLALDPGASLDEHTDEFIGFGYGQLRLHVPIVTNPDALLFIEDRSYHWRPGELWYANFALPHYLRNGGSSRRIHLVVDCMVNDAMVGLFPDRFRGNLESISYVSNRPRQPVDPALEVRPFLLPAVLGKDLLAHVTDAPVGDTDGVRTEVTAGPDGPLLRTAEGVECLLVRVGPDEYRFEGWTEERTLDFGTLPDRVALHDRRNWRHRVWDCPVLPA</sequence>
<feature type="domain" description="Aspartyl/asparaginy/proline hydroxylase" evidence="1">
    <location>
        <begin position="30"/>
        <end position="191"/>
    </location>
</feature>
<dbReference type="Pfam" id="PF05118">
    <property type="entry name" value="Asp_Arg_Hydrox"/>
    <property type="match status" value="1"/>
</dbReference>